<accession>A0AAD1WQT7</accession>
<feature type="signal peptide" evidence="1">
    <location>
        <begin position="1"/>
        <end position="20"/>
    </location>
</feature>
<feature type="chain" id="PRO_5042075087" evidence="1">
    <location>
        <begin position="21"/>
        <end position="132"/>
    </location>
</feature>
<proteinExistence type="predicted"/>
<keyword evidence="3" id="KW-1185">Reference proteome</keyword>
<evidence type="ECO:0000256" key="1">
    <source>
        <dbReference type="SAM" id="SignalP"/>
    </source>
</evidence>
<organism evidence="2 3">
    <name type="scientific">Pelobates cultripes</name>
    <name type="common">Western spadefoot toad</name>
    <dbReference type="NCBI Taxonomy" id="61616"/>
    <lineage>
        <taxon>Eukaryota</taxon>
        <taxon>Metazoa</taxon>
        <taxon>Chordata</taxon>
        <taxon>Craniata</taxon>
        <taxon>Vertebrata</taxon>
        <taxon>Euteleostomi</taxon>
        <taxon>Amphibia</taxon>
        <taxon>Batrachia</taxon>
        <taxon>Anura</taxon>
        <taxon>Pelobatoidea</taxon>
        <taxon>Pelobatidae</taxon>
        <taxon>Pelobates</taxon>
    </lineage>
</organism>
<dbReference type="AlphaFoldDB" id="A0AAD1WQT7"/>
<protein>
    <submittedName>
        <fullName evidence="2">Uncharacterized protein</fullName>
    </submittedName>
</protein>
<name>A0AAD1WQT7_PELCU</name>
<sequence length="132" mass="14561">MHIQHPSLTITLHILKLSLTVTLPIAPVLTHVQSHRNIMPIPQNSLTYSHHALPPALTHLQLPCTSPPYLTDTHTPLHNLLIPPVTYSHLVHSPSGQSPTATFHIHQAVNHPQPPQAGVELERHGAHLGTRF</sequence>
<gene>
    <name evidence="2" type="ORF">PECUL_23A035396</name>
</gene>
<reference evidence="2" key="1">
    <citation type="submission" date="2022-03" db="EMBL/GenBank/DDBJ databases">
        <authorList>
            <person name="Alioto T."/>
            <person name="Alioto T."/>
            <person name="Gomez Garrido J."/>
        </authorList>
    </citation>
    <scope>NUCLEOTIDE SEQUENCE</scope>
</reference>
<evidence type="ECO:0000313" key="3">
    <source>
        <dbReference type="Proteomes" id="UP001295444"/>
    </source>
</evidence>
<keyword evidence="1" id="KW-0732">Signal</keyword>
<dbReference type="Proteomes" id="UP001295444">
    <property type="component" value="Chromosome 11"/>
</dbReference>
<evidence type="ECO:0000313" key="2">
    <source>
        <dbReference type="EMBL" id="CAH2322244.1"/>
    </source>
</evidence>
<dbReference type="EMBL" id="OW240922">
    <property type="protein sequence ID" value="CAH2322244.1"/>
    <property type="molecule type" value="Genomic_DNA"/>
</dbReference>